<protein>
    <submittedName>
        <fullName evidence="4">RNA-binding protein isoform 2</fullName>
    </submittedName>
</protein>
<dbReference type="GO" id="GO:0003723">
    <property type="term" value="F:RNA binding"/>
    <property type="evidence" value="ECO:0007669"/>
    <property type="project" value="UniProtKB-KW"/>
</dbReference>
<dbReference type="SUPFAM" id="SSF54928">
    <property type="entry name" value="RNA-binding domain, RBD"/>
    <property type="match status" value="1"/>
</dbReference>
<name>A0A4Z2CXD9_SCHJA</name>
<dbReference type="PANTHER" id="PTHR23236">
    <property type="entry name" value="EUKARYOTIC TRANSLATION INITIATION FACTOR 4B/4H"/>
    <property type="match status" value="1"/>
</dbReference>
<comment type="caution">
    <text evidence="4">The sequence shown here is derived from an EMBL/GenBank/DDBJ whole genome shotgun (WGS) entry which is preliminary data.</text>
</comment>
<feature type="compositionally biased region" description="Basic and acidic residues" evidence="3">
    <location>
        <begin position="180"/>
        <end position="199"/>
    </location>
</feature>
<reference evidence="4 5" key="1">
    <citation type="submission" date="2019-03" db="EMBL/GenBank/DDBJ databases">
        <title>An improved genome assembly of the fluke Schistosoma japonicum.</title>
        <authorList>
            <person name="Hu W."/>
            <person name="Luo F."/>
            <person name="Yin M."/>
            <person name="Mo X."/>
            <person name="Sun C."/>
            <person name="Wu Q."/>
            <person name="Zhu B."/>
            <person name="Xiang M."/>
            <person name="Wang J."/>
            <person name="Wang Y."/>
            <person name="Zhang T."/>
            <person name="Xu B."/>
            <person name="Zheng H."/>
            <person name="Feng Z."/>
        </authorList>
    </citation>
    <scope>NUCLEOTIDE SEQUENCE [LARGE SCALE GENOMIC DNA]</scope>
    <source>
        <strain evidence="4">HuSjv2</strain>
        <tissue evidence="4">Worms</tissue>
    </source>
</reference>
<evidence type="ECO:0000256" key="2">
    <source>
        <dbReference type="ARBA" id="ARBA00022884"/>
    </source>
</evidence>
<dbReference type="OrthoDB" id="442677at2759"/>
<proteinExistence type="predicted"/>
<dbReference type="PANTHER" id="PTHR23236:SF119">
    <property type="entry name" value="NUCLEAR RNA-BINDING PROTEIN SART-3"/>
    <property type="match status" value="1"/>
</dbReference>
<dbReference type="STRING" id="6182.A0A4Z2CXD9"/>
<evidence type="ECO:0000256" key="3">
    <source>
        <dbReference type="SAM" id="MobiDB-lite"/>
    </source>
</evidence>
<evidence type="ECO:0000256" key="1">
    <source>
        <dbReference type="ARBA" id="ARBA00022737"/>
    </source>
</evidence>
<gene>
    <name evidence="4" type="ORF">EWB00_006792</name>
</gene>
<keyword evidence="2" id="KW-0694">RNA-binding</keyword>
<evidence type="ECO:0000313" key="4">
    <source>
        <dbReference type="EMBL" id="TNN08814.1"/>
    </source>
</evidence>
<feature type="compositionally biased region" description="Basic residues" evidence="3">
    <location>
        <begin position="156"/>
        <end position="165"/>
    </location>
</feature>
<accession>A0A4Z2CXD9</accession>
<keyword evidence="1" id="KW-0677">Repeat</keyword>
<dbReference type="EMBL" id="SKCS01000403">
    <property type="protein sequence ID" value="TNN08814.1"/>
    <property type="molecule type" value="Genomic_DNA"/>
</dbReference>
<sequence>MGKHKTEETKSITFDESLIYSPTGTSRQSESLKIHRRKGHNDFELTSLNNHKVNLLYDKSNHRDETVILNGLTKGKKRKQKHTFSSDVQNDVSCYQNISESTESKPHVKGQNVPELPSKKIKLDSTSNQNDLSDNAVSNEIITHKIKTNNKEVPSKHKKWKRKNHSVLNGNPENASSFQEIREKCNEMGSGKHDGVDKSVRKKRRQEPVSRLQSQDDSFYQSASNIPNELKLQGDATVSYSSSIPKMCEQSGAQEIKKGKWYREHELSDDEKDFTSDESTNEMDYLQSRRLQRQHRRLSNERLSRTLFVGNLPLNISKKRIETLFNNVLRNGKISSSDCCVESIRFRGIVPVTGGTSKLARKRAAITGEFSGISKFRMGYVVLTTKVGVPIALSLNGCCLNSDGFVVNSEELMSDMGHGTIESNNNVKNNNVYHIRVDRVTDNKTHKSSNNCVFLGNLPFDCTEEEVSLLTFFK</sequence>
<dbReference type="InterPro" id="IPR035979">
    <property type="entry name" value="RBD_domain_sf"/>
</dbReference>
<feature type="region of interest" description="Disordered" evidence="3">
    <location>
        <begin position="100"/>
        <end position="134"/>
    </location>
</feature>
<dbReference type="Gene3D" id="3.30.70.330">
    <property type="match status" value="2"/>
</dbReference>
<keyword evidence="5" id="KW-1185">Reference proteome</keyword>
<feature type="compositionally biased region" description="Polar residues" evidence="3">
    <location>
        <begin position="211"/>
        <end position="225"/>
    </location>
</feature>
<feature type="region of interest" description="Disordered" evidence="3">
    <location>
        <begin position="151"/>
        <end position="225"/>
    </location>
</feature>
<feature type="compositionally biased region" description="Polar residues" evidence="3">
    <location>
        <begin position="166"/>
        <end position="179"/>
    </location>
</feature>
<feature type="compositionally biased region" description="Polar residues" evidence="3">
    <location>
        <begin position="124"/>
        <end position="134"/>
    </location>
</feature>
<dbReference type="AlphaFoldDB" id="A0A4Z2CXD9"/>
<dbReference type="InterPro" id="IPR012677">
    <property type="entry name" value="Nucleotide-bd_a/b_plait_sf"/>
</dbReference>
<evidence type="ECO:0000313" key="5">
    <source>
        <dbReference type="Proteomes" id="UP000311919"/>
    </source>
</evidence>
<dbReference type="Proteomes" id="UP000311919">
    <property type="component" value="Unassembled WGS sequence"/>
</dbReference>
<organism evidence="4 5">
    <name type="scientific">Schistosoma japonicum</name>
    <name type="common">Blood fluke</name>
    <dbReference type="NCBI Taxonomy" id="6182"/>
    <lineage>
        <taxon>Eukaryota</taxon>
        <taxon>Metazoa</taxon>
        <taxon>Spiralia</taxon>
        <taxon>Lophotrochozoa</taxon>
        <taxon>Platyhelminthes</taxon>
        <taxon>Trematoda</taxon>
        <taxon>Digenea</taxon>
        <taxon>Strigeidida</taxon>
        <taxon>Schistosomatoidea</taxon>
        <taxon>Schistosomatidae</taxon>
        <taxon>Schistosoma</taxon>
    </lineage>
</organism>